<dbReference type="EMBL" id="JAME01000009">
    <property type="protein sequence ID" value="ETX29548.1"/>
    <property type="molecule type" value="Genomic_DNA"/>
</dbReference>
<dbReference type="GO" id="GO:0005829">
    <property type="term" value="C:cytosol"/>
    <property type="evidence" value="ECO:0007669"/>
    <property type="project" value="TreeGrafter"/>
</dbReference>
<dbReference type="PATRIC" id="fig|1449351.3.peg.1629"/>
<dbReference type="InterPro" id="IPR053392">
    <property type="entry name" value="Transposase_IS30-like"/>
</dbReference>
<dbReference type="OrthoDB" id="9803231at2"/>
<dbReference type="GO" id="GO:0006310">
    <property type="term" value="P:DNA recombination"/>
    <property type="evidence" value="ECO:0007669"/>
    <property type="project" value="UniProtKB-KW"/>
</dbReference>
<dbReference type="SUPFAM" id="SSF53098">
    <property type="entry name" value="Ribonuclease H-like"/>
    <property type="match status" value="1"/>
</dbReference>
<keyword evidence="1" id="KW-0233">DNA recombination</keyword>
<evidence type="ECO:0000313" key="4">
    <source>
        <dbReference type="EMBL" id="ETX29548.1"/>
    </source>
</evidence>
<dbReference type="GO" id="GO:0015074">
    <property type="term" value="P:DNA integration"/>
    <property type="evidence" value="ECO:0007669"/>
    <property type="project" value="InterPro"/>
</dbReference>
<keyword evidence="5" id="KW-1185">Reference proteome</keyword>
<feature type="domain" description="Integrase catalytic" evidence="3">
    <location>
        <begin position="164"/>
        <end position="328"/>
    </location>
</feature>
<feature type="region of interest" description="Disordered" evidence="2">
    <location>
        <begin position="327"/>
        <end position="347"/>
    </location>
</feature>
<gene>
    <name evidence="4" type="ORF">RISW2_23715</name>
</gene>
<dbReference type="eggNOG" id="COG2826">
    <property type="taxonomic scope" value="Bacteria"/>
</dbReference>
<organism evidence="4 5">
    <name type="scientific">Roseivivax isoporae LMG 25204</name>
    <dbReference type="NCBI Taxonomy" id="1449351"/>
    <lineage>
        <taxon>Bacteria</taxon>
        <taxon>Pseudomonadati</taxon>
        <taxon>Pseudomonadota</taxon>
        <taxon>Alphaproteobacteria</taxon>
        <taxon>Rhodobacterales</taxon>
        <taxon>Roseobacteraceae</taxon>
        <taxon>Roseivivax</taxon>
    </lineage>
</organism>
<evidence type="ECO:0000313" key="5">
    <source>
        <dbReference type="Proteomes" id="UP000023430"/>
    </source>
</evidence>
<dbReference type="Gene3D" id="3.30.420.10">
    <property type="entry name" value="Ribonuclease H-like superfamily/Ribonuclease H"/>
    <property type="match status" value="1"/>
</dbReference>
<dbReference type="NCBIfam" id="NF033563">
    <property type="entry name" value="transpos_IS30"/>
    <property type="match status" value="1"/>
</dbReference>
<dbReference type="PROSITE" id="PS50994">
    <property type="entry name" value="INTEGRASE"/>
    <property type="match status" value="1"/>
</dbReference>
<dbReference type="Pfam" id="PF13936">
    <property type="entry name" value="HTH_38"/>
    <property type="match status" value="1"/>
</dbReference>
<dbReference type="InterPro" id="IPR051917">
    <property type="entry name" value="Transposase-Integrase"/>
</dbReference>
<evidence type="ECO:0000256" key="2">
    <source>
        <dbReference type="SAM" id="MobiDB-lite"/>
    </source>
</evidence>
<sequence length="347" mass="41556">MGRVYSQLNVAECRIIERWRYARVSVNEMARVLKRHRSTIFRELQRNHFQDRCMPDVVGYFAMAAQRKTADRRARQRKLLRYPDLRAEVTRKITHGWTPEQIAHRMIHDEASRRVCQETIYRHVYSVEGMRDELWWYLPNHRKTRRPRRARKRRQPKFDRDVSIFFRPDRVARRREFGHWEADLMLFEQRFGQTNVTSLVERTSRFTVLLKNPSKRTQPVMGKIVKAMRDLPIAARRSVTFDRGSEFVSWPHLQAETGTLTWFCDPSSPWQKGTVENTNRRARRWLPRKLDPTAVSDHELKMICDRLNATPRKCLGWKTPAEAFKEKMLEPSKHGPYPSSHQESRFQ</sequence>
<dbReference type="GO" id="GO:0032196">
    <property type="term" value="P:transposition"/>
    <property type="evidence" value="ECO:0007669"/>
    <property type="project" value="TreeGrafter"/>
</dbReference>
<dbReference type="AlphaFoldDB" id="X7FA43"/>
<dbReference type="Proteomes" id="UP000023430">
    <property type="component" value="Unassembled WGS sequence"/>
</dbReference>
<dbReference type="RefSeq" id="WP_051491864.1">
    <property type="nucleotide sequence ID" value="NZ_JAME01000009.1"/>
</dbReference>
<evidence type="ECO:0000256" key="1">
    <source>
        <dbReference type="ARBA" id="ARBA00023172"/>
    </source>
</evidence>
<dbReference type="GO" id="GO:0004803">
    <property type="term" value="F:transposase activity"/>
    <property type="evidence" value="ECO:0007669"/>
    <property type="project" value="TreeGrafter"/>
</dbReference>
<dbReference type="InterPro" id="IPR001584">
    <property type="entry name" value="Integrase_cat-core"/>
</dbReference>
<proteinExistence type="predicted"/>
<evidence type="ECO:0000259" key="3">
    <source>
        <dbReference type="PROSITE" id="PS50994"/>
    </source>
</evidence>
<accession>X7FA43</accession>
<comment type="caution">
    <text evidence="4">The sequence shown here is derived from an EMBL/GenBank/DDBJ whole genome shotgun (WGS) entry which is preliminary data.</text>
</comment>
<dbReference type="InterPro" id="IPR036397">
    <property type="entry name" value="RNaseH_sf"/>
</dbReference>
<protein>
    <submittedName>
        <fullName evidence="4">Transposase IS30</fullName>
    </submittedName>
</protein>
<dbReference type="InterPro" id="IPR025246">
    <property type="entry name" value="IS30-like_HTH"/>
</dbReference>
<dbReference type="PANTHER" id="PTHR10948">
    <property type="entry name" value="TRANSPOSASE"/>
    <property type="match status" value="1"/>
</dbReference>
<dbReference type="GO" id="GO:0003676">
    <property type="term" value="F:nucleic acid binding"/>
    <property type="evidence" value="ECO:0007669"/>
    <property type="project" value="InterPro"/>
</dbReference>
<reference evidence="4 5" key="1">
    <citation type="submission" date="2014-01" db="EMBL/GenBank/DDBJ databases">
        <title>Roseivivax isoporae LMG 25204 Genome Sequencing.</title>
        <authorList>
            <person name="Lai Q."/>
            <person name="Li G."/>
            <person name="Shao Z."/>
        </authorList>
    </citation>
    <scope>NUCLEOTIDE SEQUENCE [LARGE SCALE GENOMIC DNA]</scope>
    <source>
        <strain evidence="4 5">LMG 25204</strain>
    </source>
</reference>
<dbReference type="InterPro" id="IPR012337">
    <property type="entry name" value="RNaseH-like_sf"/>
</dbReference>
<name>X7FA43_9RHOB</name>
<dbReference type="STRING" id="1449351.RISW2_23715"/>
<dbReference type="PANTHER" id="PTHR10948:SF23">
    <property type="entry name" value="TRANSPOSASE INSI FOR INSERTION SEQUENCE ELEMENT IS30A-RELATED"/>
    <property type="match status" value="1"/>
</dbReference>